<gene>
    <name evidence="2" type="ORF">AWY79_09670</name>
    <name evidence="3" type="ORF">EDC59_10346</name>
</gene>
<feature type="transmembrane region" description="Helical" evidence="1">
    <location>
        <begin position="138"/>
        <end position="156"/>
    </location>
</feature>
<proteinExistence type="predicted"/>
<organism evidence="3 5">
    <name type="scientific">Pseudodesulfovibrio indicus</name>
    <dbReference type="NCBI Taxonomy" id="1716143"/>
    <lineage>
        <taxon>Bacteria</taxon>
        <taxon>Pseudomonadati</taxon>
        <taxon>Thermodesulfobacteriota</taxon>
        <taxon>Desulfovibrionia</taxon>
        <taxon>Desulfovibrionales</taxon>
        <taxon>Desulfovibrionaceae</taxon>
    </lineage>
</organism>
<dbReference type="Proteomes" id="UP000295506">
    <property type="component" value="Unassembled WGS sequence"/>
</dbReference>
<reference evidence="3 5" key="2">
    <citation type="submission" date="2019-03" db="EMBL/GenBank/DDBJ databases">
        <title>Genomic Encyclopedia of Type Strains, Phase IV (KMG-IV): sequencing the most valuable type-strain genomes for metagenomic binning, comparative biology and taxonomic classification.</title>
        <authorList>
            <person name="Goeker M."/>
        </authorList>
    </citation>
    <scope>NUCLEOTIDE SEQUENCE [LARGE SCALE GENOMIC DNA]</scope>
    <source>
        <strain evidence="3 5">DSM 101483</strain>
    </source>
</reference>
<keyword evidence="1" id="KW-0472">Membrane</keyword>
<dbReference type="AlphaFoldDB" id="A0A126QN92"/>
<feature type="transmembrane region" description="Helical" evidence="1">
    <location>
        <begin position="63"/>
        <end position="81"/>
    </location>
</feature>
<feature type="transmembrane region" description="Helical" evidence="1">
    <location>
        <begin position="30"/>
        <end position="51"/>
    </location>
</feature>
<protein>
    <submittedName>
        <fullName evidence="3">Biotin transport system permease protein</fullName>
    </submittedName>
    <submittedName>
        <fullName evidence="2">Cobalt transporter</fullName>
    </submittedName>
</protein>
<dbReference type="KEGG" id="dej:AWY79_09670"/>
<dbReference type="OrthoDB" id="5454376at2"/>
<dbReference type="RefSeq" id="WP_066802920.1">
    <property type="nucleotide sequence ID" value="NZ_CP014206.1"/>
</dbReference>
<dbReference type="EMBL" id="SOBK01000003">
    <property type="protein sequence ID" value="TDT89751.1"/>
    <property type="molecule type" value="Genomic_DNA"/>
</dbReference>
<keyword evidence="1" id="KW-0812">Transmembrane</keyword>
<keyword evidence="1" id="KW-1133">Transmembrane helix</keyword>
<feature type="transmembrane region" description="Helical" evidence="1">
    <location>
        <begin position="101"/>
        <end position="126"/>
    </location>
</feature>
<evidence type="ECO:0000313" key="3">
    <source>
        <dbReference type="EMBL" id="TDT89751.1"/>
    </source>
</evidence>
<dbReference type="EMBL" id="CP014206">
    <property type="protein sequence ID" value="AMK11364.1"/>
    <property type="molecule type" value="Genomic_DNA"/>
</dbReference>
<keyword evidence="4" id="KW-1185">Reference proteome</keyword>
<accession>A0A126QN92</accession>
<evidence type="ECO:0000256" key="1">
    <source>
        <dbReference type="SAM" id="Phobius"/>
    </source>
</evidence>
<evidence type="ECO:0000313" key="2">
    <source>
        <dbReference type="EMBL" id="AMK11364.1"/>
    </source>
</evidence>
<evidence type="ECO:0000313" key="4">
    <source>
        <dbReference type="Proteomes" id="UP000055611"/>
    </source>
</evidence>
<sequence>MSPIAAFVRGLDPRLKLAAALVIGPCLWKVHIFMAVACALFLLFLAVPLAAGQAVGGKMVRSLLSFVLLWVAVKGGLDALGGVPSEYIAMDAAQLSVRLTALLLLGLTLALSTSARSLGLAVAWALRPVLGRERAWRVALSLSLMVHFLPACLASMSQVREVAARRCPEAGFFARMRIVPQAVIRNLGQKTWNQTLAVACRRLDGADAWASDFVWTGRDWIAASFLLPVVALMLFL</sequence>
<evidence type="ECO:0000313" key="5">
    <source>
        <dbReference type="Proteomes" id="UP000295506"/>
    </source>
</evidence>
<dbReference type="Proteomes" id="UP000055611">
    <property type="component" value="Chromosome"/>
</dbReference>
<name>A0A126QN92_9BACT</name>
<reference evidence="2 4" key="1">
    <citation type="journal article" date="2016" name="Front. Microbiol.">
        <title>Genome Sequence of the Piezophilic, Mesophilic Sulfate-Reducing Bacterium Desulfovibrio indicus J2T.</title>
        <authorList>
            <person name="Cao J."/>
            <person name="Maignien L."/>
            <person name="Shao Z."/>
            <person name="Alain K."/>
            <person name="Jebbar M."/>
        </authorList>
    </citation>
    <scope>NUCLEOTIDE SEQUENCE [LARGE SCALE GENOMIC DNA]</scope>
    <source>
        <strain evidence="2 4">J2</strain>
    </source>
</reference>